<dbReference type="NCBIfam" id="TIGR01410">
    <property type="entry name" value="tatB"/>
    <property type="match status" value="1"/>
</dbReference>
<evidence type="ECO:0000256" key="7">
    <source>
        <dbReference type="ARBA" id="ARBA00023010"/>
    </source>
</evidence>
<evidence type="ECO:0000256" key="6">
    <source>
        <dbReference type="ARBA" id="ARBA00022989"/>
    </source>
</evidence>
<dbReference type="EMBL" id="CP002395">
    <property type="protein sequence ID" value="ADU13021.1"/>
    <property type="molecule type" value="Genomic_DNA"/>
</dbReference>
<dbReference type="InterPro" id="IPR003369">
    <property type="entry name" value="TatA/B/E"/>
</dbReference>
<comment type="function">
    <text evidence="9">Part of the twin-arginine translocation (Tat) system that transports large folded proteins containing a characteristic twin-arginine motif in their signal peptide across membranes. Together with TatC, TatB is part of a receptor directly interacting with Tat signal peptides. TatB may form an oligomeric binding site that transiently accommodates folded Tat precursor proteins before their translocation.</text>
</comment>
<evidence type="ECO:0000313" key="12">
    <source>
        <dbReference type="Proteomes" id="UP000001492"/>
    </source>
</evidence>
<dbReference type="Proteomes" id="UP000001492">
    <property type="component" value="Chromosome 1"/>
</dbReference>
<keyword evidence="2 9" id="KW-0813">Transport</keyword>
<keyword evidence="8 9" id="KW-0472">Membrane</keyword>
<dbReference type="PANTHER" id="PTHR33162">
    <property type="entry name" value="SEC-INDEPENDENT PROTEIN TRANSLOCASE PROTEIN TATA, CHLOROPLASTIC"/>
    <property type="match status" value="1"/>
</dbReference>
<evidence type="ECO:0000256" key="3">
    <source>
        <dbReference type="ARBA" id="ARBA00022475"/>
    </source>
</evidence>
<keyword evidence="6 9" id="KW-1133">Transmembrane helix</keyword>
<dbReference type="KEGG" id="aex:Astex_1351"/>
<comment type="similarity">
    <text evidence="9">Belongs to the TatB family.</text>
</comment>
<dbReference type="PRINTS" id="PR01506">
    <property type="entry name" value="TATBPROTEIN"/>
</dbReference>
<dbReference type="HOGENOM" id="CLU_086034_1_3_5"/>
<keyword evidence="3 9" id="KW-1003">Cell membrane</keyword>
<protein>
    <recommendedName>
        <fullName evidence="9">Sec-independent protein translocase protein TatB</fullName>
    </recommendedName>
</protein>
<organism evidence="11 12">
    <name type="scientific">Asticcacaulis excentricus (strain ATCC 15261 / DSM 4724 / KCTC 12464 / NCIMB 9791 / VKM B-1370 / CB 48)</name>
    <dbReference type="NCBI Taxonomy" id="573065"/>
    <lineage>
        <taxon>Bacteria</taxon>
        <taxon>Pseudomonadati</taxon>
        <taxon>Pseudomonadota</taxon>
        <taxon>Alphaproteobacteria</taxon>
        <taxon>Caulobacterales</taxon>
        <taxon>Caulobacteraceae</taxon>
        <taxon>Asticcacaulis</taxon>
    </lineage>
</organism>
<accession>E8RP51</accession>
<keyword evidence="4 9" id="KW-0812">Transmembrane</keyword>
<dbReference type="OrthoDB" id="7206969at2"/>
<dbReference type="Gene3D" id="1.20.5.3310">
    <property type="match status" value="1"/>
</dbReference>
<evidence type="ECO:0000256" key="10">
    <source>
        <dbReference type="SAM" id="MobiDB-lite"/>
    </source>
</evidence>
<gene>
    <name evidence="9" type="primary">tatB</name>
    <name evidence="11" type="ordered locus">Astex_1351</name>
</gene>
<name>E8RP51_ASTEC</name>
<dbReference type="Pfam" id="PF02416">
    <property type="entry name" value="TatA_B_E"/>
    <property type="match status" value="1"/>
</dbReference>
<dbReference type="STRING" id="573065.Astex_1351"/>
<evidence type="ECO:0000256" key="8">
    <source>
        <dbReference type="ARBA" id="ARBA00023136"/>
    </source>
</evidence>
<evidence type="ECO:0000313" key="11">
    <source>
        <dbReference type="EMBL" id="ADU13021.1"/>
    </source>
</evidence>
<evidence type="ECO:0000256" key="4">
    <source>
        <dbReference type="ARBA" id="ARBA00022692"/>
    </source>
</evidence>
<sequence>MLPGIGGSELVLIAVVALIVVGPKDLPKLLRQLGRFVAKMRSMADEFRTSFDDMARQSELDDLRKEVEALRSGNVTSPVIDDIREDMRRIEGEINDAIPPKGHYYSDNVDVPSPDAYDHGHTPADFGKPSLTDEPEVPKPAADPAIAEPEKKPRKPRAKKAAEAVENASVVAEAETVVSKPKRNRAKKTTETSPS</sequence>
<evidence type="ECO:0000256" key="1">
    <source>
        <dbReference type="ARBA" id="ARBA00004167"/>
    </source>
</evidence>
<dbReference type="RefSeq" id="WP_013478853.1">
    <property type="nucleotide sequence ID" value="NC_014816.1"/>
</dbReference>
<dbReference type="eggNOG" id="COG1826">
    <property type="taxonomic scope" value="Bacteria"/>
</dbReference>
<keyword evidence="12" id="KW-1185">Reference proteome</keyword>
<dbReference type="InterPro" id="IPR018448">
    <property type="entry name" value="TatB"/>
</dbReference>
<evidence type="ECO:0000256" key="5">
    <source>
        <dbReference type="ARBA" id="ARBA00022927"/>
    </source>
</evidence>
<keyword evidence="9" id="KW-0997">Cell inner membrane</keyword>
<evidence type="ECO:0000256" key="2">
    <source>
        <dbReference type="ARBA" id="ARBA00022448"/>
    </source>
</evidence>
<dbReference type="GO" id="GO:0008320">
    <property type="term" value="F:protein transmembrane transporter activity"/>
    <property type="evidence" value="ECO:0007669"/>
    <property type="project" value="UniProtKB-UniRule"/>
</dbReference>
<feature type="compositionally biased region" description="Low complexity" evidence="10">
    <location>
        <begin position="164"/>
        <end position="179"/>
    </location>
</feature>
<dbReference type="GO" id="GO:0043953">
    <property type="term" value="P:protein transport by the Tat complex"/>
    <property type="evidence" value="ECO:0007669"/>
    <property type="project" value="UniProtKB-UniRule"/>
</dbReference>
<feature type="region of interest" description="Disordered" evidence="10">
    <location>
        <begin position="97"/>
        <end position="195"/>
    </location>
</feature>
<reference evidence="12" key="1">
    <citation type="submission" date="2010-12" db="EMBL/GenBank/DDBJ databases">
        <title>Complete sequence of chromosome 1 of Asticcacaulis excentricus CB 48.</title>
        <authorList>
            <consortium name="US DOE Joint Genome Institute"/>
            <person name="Lucas S."/>
            <person name="Copeland A."/>
            <person name="Lapidus A."/>
            <person name="Cheng J.-F."/>
            <person name="Bruce D."/>
            <person name="Goodwin L."/>
            <person name="Pitluck S."/>
            <person name="Teshima H."/>
            <person name="Davenport K."/>
            <person name="Detter J.C."/>
            <person name="Han C."/>
            <person name="Tapia R."/>
            <person name="Land M."/>
            <person name="Hauser L."/>
            <person name="Jeffries C."/>
            <person name="Kyrpides N."/>
            <person name="Ivanova N."/>
            <person name="Ovchinnikova G."/>
            <person name="Brun Y.V."/>
            <person name="Woyke T."/>
        </authorList>
    </citation>
    <scope>NUCLEOTIDE SEQUENCE [LARGE SCALE GENOMIC DNA]</scope>
    <source>
        <strain evidence="12">ATCC 15261 / DSM 4724 / KCTC 12464 / NCIMB 9791 / VKM B-1370 / CB 48</strain>
    </source>
</reference>
<dbReference type="PANTHER" id="PTHR33162:SF1">
    <property type="entry name" value="SEC-INDEPENDENT PROTEIN TRANSLOCASE PROTEIN TATA, CHLOROPLASTIC"/>
    <property type="match status" value="1"/>
</dbReference>
<keyword evidence="5 9" id="KW-0653">Protein transport</keyword>
<keyword evidence="7 9" id="KW-0811">Translocation</keyword>
<dbReference type="HAMAP" id="MF_00237">
    <property type="entry name" value="TatB"/>
    <property type="match status" value="1"/>
</dbReference>
<dbReference type="GO" id="GO:0033281">
    <property type="term" value="C:TAT protein transport complex"/>
    <property type="evidence" value="ECO:0007669"/>
    <property type="project" value="UniProtKB-UniRule"/>
</dbReference>
<dbReference type="AlphaFoldDB" id="E8RP51"/>
<evidence type="ECO:0000256" key="9">
    <source>
        <dbReference type="HAMAP-Rule" id="MF_00237"/>
    </source>
</evidence>
<comment type="subunit">
    <text evidence="9">The Tat system comprises two distinct complexes: a TatABC complex, containing multiple copies of TatA, TatB and TatC subunits, and a separate TatA complex, containing only TatA subunits. Substrates initially bind to the TatABC complex, which probably triggers association of the separate TatA complex to form the active translocon.</text>
</comment>
<comment type="subcellular location">
    <subcellularLocation>
        <location evidence="9">Cell inner membrane</location>
        <topology evidence="9">Single-pass membrane protein</topology>
    </subcellularLocation>
    <subcellularLocation>
        <location evidence="1">Membrane</location>
        <topology evidence="1">Single-pass membrane protein</topology>
    </subcellularLocation>
</comment>
<proteinExistence type="inferred from homology"/>